<dbReference type="PATRIC" id="fig|1423755.3.peg.136"/>
<dbReference type="GO" id="GO:0005524">
    <property type="term" value="F:ATP binding"/>
    <property type="evidence" value="ECO:0007669"/>
    <property type="project" value="InterPro"/>
</dbReference>
<dbReference type="Pfam" id="PF01695">
    <property type="entry name" value="IstB_IS21"/>
    <property type="match status" value="1"/>
</dbReference>
<feature type="domain" description="IstB-like ATP-binding" evidence="1">
    <location>
        <begin position="93"/>
        <end position="269"/>
    </location>
</feature>
<dbReference type="EMBL" id="AZGD01000050">
    <property type="protein sequence ID" value="KRM19439.1"/>
    <property type="molecule type" value="Genomic_DNA"/>
</dbReference>
<comment type="caution">
    <text evidence="3">The sequence shown here is derived from an EMBL/GenBank/DDBJ whole genome shotgun (WGS) entry which is preliminary data.</text>
</comment>
<dbReference type="GO" id="GO:0006260">
    <property type="term" value="P:DNA replication"/>
    <property type="evidence" value="ECO:0007669"/>
    <property type="project" value="TreeGrafter"/>
</dbReference>
<protein>
    <submittedName>
        <fullName evidence="3">Primosomal protein</fullName>
    </submittedName>
</protein>
<dbReference type="PANTHER" id="PTHR30050:SF8">
    <property type="entry name" value="PRIMOSOMAL PROTEIN DNAI"/>
    <property type="match status" value="1"/>
</dbReference>
<reference evidence="3 4" key="1">
    <citation type="journal article" date="2015" name="Genome Announc.">
        <title>Expanding the biotechnology potential of lactobacilli through comparative genomics of 213 strains and associated genera.</title>
        <authorList>
            <person name="Sun Z."/>
            <person name="Harris H.M."/>
            <person name="McCann A."/>
            <person name="Guo C."/>
            <person name="Argimon S."/>
            <person name="Zhang W."/>
            <person name="Yang X."/>
            <person name="Jeffery I.B."/>
            <person name="Cooney J.C."/>
            <person name="Kagawa T.F."/>
            <person name="Liu W."/>
            <person name="Song Y."/>
            <person name="Salvetti E."/>
            <person name="Wrobel A."/>
            <person name="Rasinkangas P."/>
            <person name="Parkhill J."/>
            <person name="Rea M.C."/>
            <person name="O'Sullivan O."/>
            <person name="Ritari J."/>
            <person name="Douillard F.P."/>
            <person name="Paul Ross R."/>
            <person name="Yang R."/>
            <person name="Briner A.E."/>
            <person name="Felis G.E."/>
            <person name="de Vos W.M."/>
            <person name="Barrangou R."/>
            <person name="Klaenhammer T.R."/>
            <person name="Caufield P.W."/>
            <person name="Cui Y."/>
            <person name="Zhang H."/>
            <person name="O'Toole P.W."/>
        </authorList>
    </citation>
    <scope>NUCLEOTIDE SEQUENCE [LARGE SCALE GENOMIC DNA]</scope>
    <source>
        <strain evidence="3 4">DSM 18933</strain>
    </source>
</reference>
<evidence type="ECO:0000259" key="2">
    <source>
        <dbReference type="Pfam" id="PF07319"/>
    </source>
</evidence>
<keyword evidence="4" id="KW-1185">Reference proteome</keyword>
<dbReference type="STRING" id="1423755.FC40_GL000125"/>
<evidence type="ECO:0000313" key="3">
    <source>
        <dbReference type="EMBL" id="KRM19439.1"/>
    </source>
</evidence>
<accession>A0A0R1WNX0</accession>
<proteinExistence type="predicted"/>
<dbReference type="OrthoDB" id="61127at2"/>
<evidence type="ECO:0000313" key="4">
    <source>
        <dbReference type="Proteomes" id="UP000051054"/>
    </source>
</evidence>
<evidence type="ECO:0000259" key="1">
    <source>
        <dbReference type="Pfam" id="PF01695"/>
    </source>
</evidence>
<sequence>MEDLGKNLTEQMLKNNWGQRYNALIKEVLADKDVQMFIRSHDKLTKDDILKSFSKLYEFVNVKRQIAAGKEVFIPGYSPNLIISDHHIEVEYIPTKELLAKQKQLELNRRFKIISLPKNVRKANLDDYFTNNDDRRVALLKSLEFIEKYTANKNEFCKGLYLCGSFGVGKTYLLAGVANRLAQKGVQVTLIHMPSFAVEMKGSISKNSTLQKIDEIKKVPVLMMDDIGADQMSSWFRDDILGVILQYRMQEGLPTFFSSNFTMEQLQENYLTINSRGEAEPMKAMRIMERIAFLADEVNLVGDNLRNSN</sequence>
<dbReference type="RefSeq" id="WP_025022327.1">
    <property type="nucleotide sequence ID" value="NZ_AZGD01000050.1"/>
</dbReference>
<dbReference type="PANTHER" id="PTHR30050">
    <property type="entry name" value="CHROMOSOMAL REPLICATION INITIATOR PROTEIN DNAA"/>
    <property type="match status" value="1"/>
</dbReference>
<gene>
    <name evidence="3" type="ORF">FC40_GL000125</name>
</gene>
<dbReference type="AlphaFoldDB" id="A0A0R1WNX0"/>
<dbReference type="Proteomes" id="UP000051054">
    <property type="component" value="Unassembled WGS sequence"/>
</dbReference>
<dbReference type="NCBIfam" id="NF006505">
    <property type="entry name" value="PRK08939.1"/>
    <property type="match status" value="1"/>
</dbReference>
<dbReference type="Pfam" id="PF07319">
    <property type="entry name" value="DnaI_N"/>
    <property type="match status" value="1"/>
</dbReference>
<dbReference type="CDD" id="cd00009">
    <property type="entry name" value="AAA"/>
    <property type="match status" value="1"/>
</dbReference>
<dbReference type="InterPro" id="IPR002611">
    <property type="entry name" value="IstB_ATP-bd"/>
</dbReference>
<dbReference type="eggNOG" id="COG1484">
    <property type="taxonomic scope" value="Bacteria"/>
</dbReference>
<feature type="domain" description="Primosomal DnaI N-terminal" evidence="2">
    <location>
        <begin position="1"/>
        <end position="92"/>
    </location>
</feature>
<organism evidence="3 4">
    <name type="scientific">Ligilactobacillus hayakitensis DSM 18933 = JCM 14209</name>
    <dbReference type="NCBI Taxonomy" id="1423755"/>
    <lineage>
        <taxon>Bacteria</taxon>
        <taxon>Bacillati</taxon>
        <taxon>Bacillota</taxon>
        <taxon>Bacilli</taxon>
        <taxon>Lactobacillales</taxon>
        <taxon>Lactobacillaceae</taxon>
        <taxon>Ligilactobacillus</taxon>
    </lineage>
</organism>
<dbReference type="InterPro" id="IPR027417">
    <property type="entry name" value="P-loop_NTPase"/>
</dbReference>
<dbReference type="InterPro" id="IPR009928">
    <property type="entry name" value="DnaI_N"/>
</dbReference>
<dbReference type="SUPFAM" id="SSF52540">
    <property type="entry name" value="P-loop containing nucleoside triphosphate hydrolases"/>
    <property type="match status" value="1"/>
</dbReference>
<name>A0A0R1WNX0_9LACO</name>
<dbReference type="Gene3D" id="3.40.50.300">
    <property type="entry name" value="P-loop containing nucleotide triphosphate hydrolases"/>
    <property type="match status" value="1"/>
</dbReference>